<dbReference type="EMBL" id="VUNQ01000058">
    <property type="protein sequence ID" value="MSU03191.1"/>
    <property type="molecule type" value="Genomic_DNA"/>
</dbReference>
<dbReference type="Gene3D" id="1.10.10.10">
    <property type="entry name" value="Winged helix-like DNA-binding domain superfamily/Winged helix DNA-binding domain"/>
    <property type="match status" value="1"/>
</dbReference>
<evidence type="ECO:0000259" key="4">
    <source>
        <dbReference type="PROSITE" id="PS50949"/>
    </source>
</evidence>
<keyword evidence="3" id="KW-0804">Transcription</keyword>
<feature type="domain" description="HTH gntR-type" evidence="4">
    <location>
        <begin position="11"/>
        <end position="79"/>
    </location>
</feature>
<dbReference type="InterPro" id="IPR036388">
    <property type="entry name" value="WH-like_DNA-bd_sf"/>
</dbReference>
<organism evidence="5 6">
    <name type="scientific">Tissierella pigra</name>
    <dbReference type="NCBI Taxonomy" id="2607614"/>
    <lineage>
        <taxon>Bacteria</taxon>
        <taxon>Bacillati</taxon>
        <taxon>Bacillota</taxon>
        <taxon>Tissierellia</taxon>
        <taxon>Tissierellales</taxon>
        <taxon>Tissierellaceae</taxon>
        <taxon>Tissierella</taxon>
    </lineage>
</organism>
<evidence type="ECO:0000313" key="5">
    <source>
        <dbReference type="EMBL" id="MSU03191.1"/>
    </source>
</evidence>
<dbReference type="CDD" id="cd07377">
    <property type="entry name" value="WHTH_GntR"/>
    <property type="match status" value="1"/>
</dbReference>
<comment type="caution">
    <text evidence="5">The sequence shown here is derived from an EMBL/GenBank/DDBJ whole genome shotgun (WGS) entry which is preliminary data.</text>
</comment>
<name>A0A6N7XM65_9FIRM</name>
<sequence>MLLKIDFESETPIYEQLRRQIIIGIAKGELEAGEELPSVRQLGGDIGINLHTVNKTYNILKNEGYLIIDRRKGAMIKDNLPQAEEEYLRILKEELNYLIADSKNRNIDKEEFIKICSDIYDEIIDKSHK</sequence>
<keyword evidence="1" id="KW-0805">Transcription regulation</keyword>
<dbReference type="PANTHER" id="PTHR38445">
    <property type="entry name" value="HTH-TYPE TRANSCRIPTIONAL REPRESSOR YTRA"/>
    <property type="match status" value="1"/>
</dbReference>
<dbReference type="InterPro" id="IPR000524">
    <property type="entry name" value="Tscrpt_reg_HTH_GntR"/>
</dbReference>
<dbReference type="PANTHER" id="PTHR38445:SF12">
    <property type="entry name" value="GNTR-FAMILY TRANSCRIPTIONAL REGULATOR"/>
    <property type="match status" value="1"/>
</dbReference>
<evidence type="ECO:0000256" key="2">
    <source>
        <dbReference type="ARBA" id="ARBA00023125"/>
    </source>
</evidence>
<dbReference type="AlphaFoldDB" id="A0A6N7XM65"/>
<evidence type="ECO:0000313" key="6">
    <source>
        <dbReference type="Proteomes" id="UP000469523"/>
    </source>
</evidence>
<dbReference type="GO" id="GO:0003700">
    <property type="term" value="F:DNA-binding transcription factor activity"/>
    <property type="evidence" value="ECO:0007669"/>
    <property type="project" value="InterPro"/>
</dbReference>
<protein>
    <submittedName>
        <fullName evidence="5">GntR family transcriptional regulator</fullName>
    </submittedName>
</protein>
<dbReference type="PROSITE" id="PS50949">
    <property type="entry name" value="HTH_GNTR"/>
    <property type="match status" value="1"/>
</dbReference>
<dbReference type="SMART" id="SM00345">
    <property type="entry name" value="HTH_GNTR"/>
    <property type="match status" value="1"/>
</dbReference>
<proteinExistence type="predicted"/>
<accession>A0A6N7XM65</accession>
<evidence type="ECO:0000256" key="1">
    <source>
        <dbReference type="ARBA" id="ARBA00023015"/>
    </source>
</evidence>
<evidence type="ECO:0000256" key="3">
    <source>
        <dbReference type="ARBA" id="ARBA00023163"/>
    </source>
</evidence>
<dbReference type="RefSeq" id="WP_154442740.1">
    <property type="nucleotide sequence ID" value="NZ_JAHLPJ010000001.1"/>
</dbReference>
<reference evidence="5 6" key="1">
    <citation type="submission" date="2019-09" db="EMBL/GenBank/DDBJ databases">
        <title>In-depth cultivation of the pig gut microbiome towards novel bacterial diversity and tailored functional studies.</title>
        <authorList>
            <person name="Wylensek D."/>
            <person name="Hitch T.C.A."/>
            <person name="Clavel T."/>
        </authorList>
    </citation>
    <scope>NUCLEOTIDE SEQUENCE [LARGE SCALE GENOMIC DNA]</scope>
    <source>
        <strain evidence="5 6">WCA3-693-APC-4?</strain>
    </source>
</reference>
<dbReference type="Pfam" id="PF00392">
    <property type="entry name" value="GntR"/>
    <property type="match status" value="1"/>
</dbReference>
<dbReference type="GO" id="GO:0003677">
    <property type="term" value="F:DNA binding"/>
    <property type="evidence" value="ECO:0007669"/>
    <property type="project" value="UniProtKB-KW"/>
</dbReference>
<keyword evidence="6" id="KW-1185">Reference proteome</keyword>
<gene>
    <name evidence="5" type="ORF">FYJ83_17155</name>
</gene>
<keyword evidence="2" id="KW-0238">DNA-binding</keyword>
<dbReference type="Proteomes" id="UP000469523">
    <property type="component" value="Unassembled WGS sequence"/>
</dbReference>
<dbReference type="SUPFAM" id="SSF46785">
    <property type="entry name" value="Winged helix' DNA-binding domain"/>
    <property type="match status" value="1"/>
</dbReference>
<dbReference type="InterPro" id="IPR036390">
    <property type="entry name" value="WH_DNA-bd_sf"/>
</dbReference>